<dbReference type="CDD" id="cd04873">
    <property type="entry name" value="ACT_UUR-ACR-like"/>
    <property type="match status" value="1"/>
</dbReference>
<dbReference type="Gene3D" id="3.30.460.10">
    <property type="entry name" value="Beta Polymerase, domain 2"/>
    <property type="match status" value="2"/>
</dbReference>
<sequence>MFQQAAKLLHPGELDDATAKRILKAVGFADIDMAHQRIMGLCAEDSCLKPLEESLPLLLIALSEAAIPDDSLVNFERYVQCVDDRKLLFQFLADHPRAVEILVKLFVGSQFLTEILLRNPNYLQELTQHKRLAEFKSREQFTEEATAAIEKFQTVEEQLNALRRFQHWELLRLGGCDTFGLFDLKSITVQLSLLADALVQVCLTLLAGDLEISTEGFVVLAFGKLGGEELNYSSDIDLVFLAESHATRFWQLGQRLINALMKPTADGFLYRVDMRLRPWGRSGALVNTVDAHIDYLKKNGRPWELQALLKARVIAGEFAVGEEFLKQSRPLTFGLPKDVVLASVRDSKNKIEQELHKQGRKWGEVKSGAGSIRDIEFTLQCLQLLYGREKPEIRSIGTLNGLVRLAEFSIIHGNEYRQLSSGYIFLRKIEHALQLMHHKQTHSLPESQRELEYLATRLDFPNAELFLEHYERHCTEIRAIYNRYLTAPGEPVFQASEEVPKDVALHMVKMKPSYQKAFSEAEINQHAAMLGRISQDHLVEMEVEPTEDHLQKLTIVGFDLLGDLSMMCGLLSVYGFNIVRGNVFSNAQIQLPNEKMSQGFVNIFVIKPPLELLLPEVWLRFRDDLESLLQEIRAGRTHVAHGKMAKQVSQALRERQPAETALYPIDVEIDNDFSPDATLLKIQGKDTAGFLYELTNALTLSKVNIRQVVIETTGQQVNDSLLVTEQNGKKITDPTRQQELQAAVVLIKHFTHLLPRSPNPESALLHFRDFLEQLFQQPNWLEELASLNNSEVLSALARLLGVSDFLWEDFLRLQHQNLFPVLRDVELLAKRKPKQQLIDELNLELKGATEFKEQKKRLNAFKDREMFRVDMRHIMGHIPEFGIFANELTHVADVVVTGALHICKSQLRNKYGAPQIIETQKETTKIKECPLAICALGKCGGREIGFASDIELIFLYEANGKTSGPKVITNAEYYEKLVNKFRKTIVSRQEGIFQIDLRLRPYGKAGPLGVSLDAFEKYFTSDGAAWPYERQALVKLRFITGDVLFGEKVIALRDQLVYTGEPFDAASMRAMREKQVNQLVQAGTINAKLSPGGLVDCEYLVQGLQITYGNKHPLLRTRSTWKAIKRLKEIKILTEAEHAELHDAYIFLRRLIDALRMVRGHAKDLTVPHVESEEFLFLARRLGYGQAISKLQKEFELHTTNVQKFAKLLEE</sequence>
<dbReference type="GO" id="GO:0016874">
    <property type="term" value="F:ligase activity"/>
    <property type="evidence" value="ECO:0007669"/>
    <property type="project" value="UniProtKB-KW"/>
</dbReference>
<accession>A0A3B1DEV4</accession>
<dbReference type="AlphaFoldDB" id="A0A3B1DEV4"/>
<evidence type="ECO:0000256" key="2">
    <source>
        <dbReference type="ARBA" id="ARBA00022695"/>
    </source>
</evidence>
<dbReference type="Gene3D" id="1.20.120.330">
    <property type="entry name" value="Nucleotidyltransferases domain 2"/>
    <property type="match status" value="2"/>
</dbReference>
<dbReference type="SUPFAM" id="SSF81593">
    <property type="entry name" value="Nucleotidyltransferase substrate binding subunit/domain"/>
    <property type="match status" value="2"/>
</dbReference>
<keyword evidence="5" id="KW-0460">Magnesium</keyword>
<dbReference type="SUPFAM" id="SSF81301">
    <property type="entry name" value="Nucleotidyltransferase"/>
    <property type="match status" value="2"/>
</dbReference>
<dbReference type="EMBL" id="UOGL01000489">
    <property type="protein sequence ID" value="VAX40869.1"/>
    <property type="molecule type" value="Genomic_DNA"/>
</dbReference>
<dbReference type="GO" id="GO:0000820">
    <property type="term" value="P:regulation of glutamine family amino acid metabolic process"/>
    <property type="evidence" value="ECO:0007669"/>
    <property type="project" value="TreeGrafter"/>
</dbReference>
<dbReference type="PROSITE" id="PS51671">
    <property type="entry name" value="ACT"/>
    <property type="match status" value="1"/>
</dbReference>
<dbReference type="GO" id="GO:0005524">
    <property type="term" value="F:ATP binding"/>
    <property type="evidence" value="ECO:0007669"/>
    <property type="project" value="UniProtKB-KW"/>
</dbReference>
<evidence type="ECO:0000256" key="1">
    <source>
        <dbReference type="ARBA" id="ARBA00022679"/>
    </source>
</evidence>
<dbReference type="EC" id="2.7.7.42" evidence="8"/>
<dbReference type="InterPro" id="IPR005190">
    <property type="entry name" value="GlnE_rpt_dom"/>
</dbReference>
<evidence type="ECO:0000313" key="8">
    <source>
        <dbReference type="EMBL" id="VAX40869.1"/>
    </source>
</evidence>
<organism evidence="8">
    <name type="scientific">hydrothermal vent metagenome</name>
    <dbReference type="NCBI Taxonomy" id="652676"/>
    <lineage>
        <taxon>unclassified sequences</taxon>
        <taxon>metagenomes</taxon>
        <taxon>ecological metagenomes</taxon>
    </lineage>
</organism>
<dbReference type="InterPro" id="IPR023057">
    <property type="entry name" value="GlnE"/>
</dbReference>
<keyword evidence="4" id="KW-0067">ATP-binding</keyword>
<dbReference type="Pfam" id="PF24931">
    <property type="entry name" value="ACT_ACR9_3rd"/>
    <property type="match status" value="1"/>
</dbReference>
<evidence type="ECO:0000256" key="5">
    <source>
        <dbReference type="ARBA" id="ARBA00022842"/>
    </source>
</evidence>
<dbReference type="PANTHER" id="PTHR30621">
    <property type="entry name" value="GLUTAMINE SYNTHETASE ADENYLYLTRANSFERASE"/>
    <property type="match status" value="1"/>
</dbReference>
<dbReference type="Pfam" id="PF08335">
    <property type="entry name" value="GlnD_UR_UTase"/>
    <property type="match status" value="2"/>
</dbReference>
<keyword evidence="1 8" id="KW-0808">Transferase</keyword>
<dbReference type="GO" id="GO:0005829">
    <property type="term" value="C:cytosol"/>
    <property type="evidence" value="ECO:0007669"/>
    <property type="project" value="TreeGrafter"/>
</dbReference>
<evidence type="ECO:0000256" key="6">
    <source>
        <dbReference type="ARBA" id="ARBA00023268"/>
    </source>
</evidence>
<dbReference type="InterPro" id="IPR002912">
    <property type="entry name" value="ACT_dom"/>
</dbReference>
<dbReference type="Pfam" id="PF03710">
    <property type="entry name" value="GlnE"/>
    <property type="match status" value="2"/>
</dbReference>
<dbReference type="GO" id="GO:0008882">
    <property type="term" value="F:[glutamate-ammonia-ligase] adenylyltransferase activity"/>
    <property type="evidence" value="ECO:0007669"/>
    <property type="project" value="UniProtKB-EC"/>
</dbReference>
<keyword evidence="6" id="KW-0511">Multifunctional enzyme</keyword>
<keyword evidence="2 8" id="KW-0548">Nucleotidyltransferase</keyword>
<gene>
    <name evidence="8" type="ORF">MNBD_PLANCTO02-2991</name>
</gene>
<dbReference type="CDD" id="cd05401">
    <property type="entry name" value="NT_GlnE_GlnD_like"/>
    <property type="match status" value="2"/>
</dbReference>
<dbReference type="InterPro" id="IPR043519">
    <property type="entry name" value="NT_sf"/>
</dbReference>
<keyword evidence="8" id="KW-0436">Ligase</keyword>
<evidence type="ECO:0000256" key="3">
    <source>
        <dbReference type="ARBA" id="ARBA00022741"/>
    </source>
</evidence>
<proteinExistence type="predicted"/>
<dbReference type="InterPro" id="IPR013546">
    <property type="entry name" value="PII_UdlTrfase/GS_AdlTrfase"/>
</dbReference>
<evidence type="ECO:0000259" key="7">
    <source>
        <dbReference type="PROSITE" id="PS51671"/>
    </source>
</evidence>
<reference evidence="8" key="1">
    <citation type="submission" date="2018-06" db="EMBL/GenBank/DDBJ databases">
        <authorList>
            <person name="Zhirakovskaya E."/>
        </authorList>
    </citation>
    <scope>NUCLEOTIDE SEQUENCE</scope>
</reference>
<keyword evidence="3" id="KW-0547">Nucleotide-binding</keyword>
<evidence type="ECO:0000256" key="4">
    <source>
        <dbReference type="ARBA" id="ARBA00022840"/>
    </source>
</evidence>
<protein>
    <submittedName>
        <fullName evidence="8">Glutamate-ammonia-ligase adenylyltransferase</fullName>
        <ecNumber evidence="8">2.7.7.42</ecNumber>
    </submittedName>
</protein>
<feature type="domain" description="ACT" evidence="7">
    <location>
        <begin position="679"/>
        <end position="758"/>
    </location>
</feature>
<name>A0A3B1DEV4_9ZZZZ</name>
<dbReference type="PANTHER" id="PTHR30621:SF0">
    <property type="entry name" value="BIFUNCTIONAL GLUTAMINE SYNTHETASE ADENYLYLTRANSFERASE_ADENYLYL-REMOVING ENZYME"/>
    <property type="match status" value="1"/>
</dbReference>